<dbReference type="PANTHER" id="PTHR43791:SF97">
    <property type="entry name" value="ALLANTOATE TRANSPORTER, PUTATIVE (AFU_ORTHOLOGUE AFUA_1G14700)-RELATED"/>
    <property type="match status" value="1"/>
</dbReference>
<dbReference type="EMBL" id="MIKG01000016">
    <property type="protein sequence ID" value="RAO71764.1"/>
    <property type="molecule type" value="Genomic_DNA"/>
</dbReference>
<dbReference type="PANTHER" id="PTHR43791">
    <property type="entry name" value="PERMEASE-RELATED"/>
    <property type="match status" value="1"/>
</dbReference>
<dbReference type="Proteomes" id="UP000249363">
    <property type="component" value="Unassembled WGS sequence"/>
</dbReference>
<organism evidence="7 8">
    <name type="scientific">Talaromyces amestolkiae</name>
    <dbReference type="NCBI Taxonomy" id="1196081"/>
    <lineage>
        <taxon>Eukaryota</taxon>
        <taxon>Fungi</taxon>
        <taxon>Dikarya</taxon>
        <taxon>Ascomycota</taxon>
        <taxon>Pezizomycotina</taxon>
        <taxon>Eurotiomycetes</taxon>
        <taxon>Eurotiomycetidae</taxon>
        <taxon>Eurotiales</taxon>
        <taxon>Trichocomaceae</taxon>
        <taxon>Talaromyces</taxon>
        <taxon>Talaromyces sect. Talaromyces</taxon>
    </lineage>
</organism>
<sequence>MVDETKKTDVEEVAHHAEYPRIDDTDLKGQLDVGAQALAGQDLTYTKEEARKLVRKIDWHLMPLAAWACGLQFVDKSGLGAAATYGLQKDLGLTGNEYSWCVSIFYFGYIAGTFFSGRAMQRFHAGKYIGLNFFVWGCTLLGCMAAKNYSTLLALRFLLGIFESCVVPGLSLITGMWYTQEEKPFRFGLWTVTNGAMPVPFLVIYYGLGHVTTGPVQSWHLIFLLIGLLSCVTGIALWFFLPDSPVSVSWLNDREKAIAVKRVSDDQLGVKNETFKWEHVKDAAIDYRCWLMVLQMFFSQAAGSVTTNFLGIIIKGFGYTALKAQLYTAPNYAVQAVMQMLISGLPTFVPALRNWKQPLACLSSCVAVAGVAILYITPPLMEYGHRRLAGCIMISFSGVNYTVIMSVISSNVGGFTKKQVVTSTAFLLYCITNIITPQTFQGSEAPYYHTGLGFVLAFLSLYVTTSMSTWLLMGIENKRRDKKALSDVSYATGNSNLDVLSGLRDETDVENKHFRYSG</sequence>
<evidence type="ECO:0000313" key="8">
    <source>
        <dbReference type="Proteomes" id="UP000249363"/>
    </source>
</evidence>
<gene>
    <name evidence="7" type="ORF">BHQ10_007776</name>
</gene>
<feature type="transmembrane region" description="Helical" evidence="6">
    <location>
        <begin position="153"/>
        <end position="175"/>
    </location>
</feature>
<feature type="transmembrane region" description="Helical" evidence="6">
    <location>
        <begin position="187"/>
        <end position="208"/>
    </location>
</feature>
<evidence type="ECO:0000256" key="6">
    <source>
        <dbReference type="SAM" id="Phobius"/>
    </source>
</evidence>
<dbReference type="Gene3D" id="1.20.1250.20">
    <property type="entry name" value="MFS general substrate transporter like domains"/>
    <property type="match status" value="1"/>
</dbReference>
<feature type="transmembrane region" description="Helical" evidence="6">
    <location>
        <begin position="387"/>
        <end position="408"/>
    </location>
</feature>
<dbReference type="GO" id="GO:0016020">
    <property type="term" value="C:membrane"/>
    <property type="evidence" value="ECO:0007669"/>
    <property type="project" value="UniProtKB-SubCell"/>
</dbReference>
<feature type="transmembrane region" description="Helical" evidence="6">
    <location>
        <begin position="359"/>
        <end position="381"/>
    </location>
</feature>
<keyword evidence="4 6" id="KW-1133">Transmembrane helix</keyword>
<dbReference type="InterPro" id="IPR011701">
    <property type="entry name" value="MFS"/>
</dbReference>
<dbReference type="Pfam" id="PF07690">
    <property type="entry name" value="MFS_1"/>
    <property type="match status" value="1"/>
</dbReference>
<keyword evidence="2" id="KW-0813">Transport</keyword>
<evidence type="ECO:0000256" key="2">
    <source>
        <dbReference type="ARBA" id="ARBA00022448"/>
    </source>
</evidence>
<dbReference type="InterPro" id="IPR036259">
    <property type="entry name" value="MFS_trans_sf"/>
</dbReference>
<evidence type="ECO:0008006" key="9">
    <source>
        <dbReference type="Google" id="ProtNLM"/>
    </source>
</evidence>
<dbReference type="GO" id="GO:0022857">
    <property type="term" value="F:transmembrane transporter activity"/>
    <property type="evidence" value="ECO:0007669"/>
    <property type="project" value="InterPro"/>
</dbReference>
<accession>A0A364L7H9</accession>
<dbReference type="RefSeq" id="XP_040736279.1">
    <property type="nucleotide sequence ID" value="XM_040880508.1"/>
</dbReference>
<proteinExistence type="predicted"/>
<evidence type="ECO:0000256" key="1">
    <source>
        <dbReference type="ARBA" id="ARBA00004141"/>
    </source>
</evidence>
<feature type="transmembrane region" description="Helical" evidence="6">
    <location>
        <begin position="452"/>
        <end position="473"/>
    </location>
</feature>
<keyword evidence="3 6" id="KW-0812">Transmembrane</keyword>
<feature type="transmembrane region" description="Helical" evidence="6">
    <location>
        <begin position="332"/>
        <end position="352"/>
    </location>
</feature>
<evidence type="ECO:0000256" key="4">
    <source>
        <dbReference type="ARBA" id="ARBA00022989"/>
    </source>
</evidence>
<dbReference type="AlphaFoldDB" id="A0A364L7H9"/>
<keyword evidence="8" id="KW-1185">Reference proteome</keyword>
<dbReference type="SUPFAM" id="SSF103473">
    <property type="entry name" value="MFS general substrate transporter"/>
    <property type="match status" value="1"/>
</dbReference>
<dbReference type="GeneID" id="63796991"/>
<evidence type="ECO:0000256" key="3">
    <source>
        <dbReference type="ARBA" id="ARBA00022692"/>
    </source>
</evidence>
<feature type="transmembrane region" description="Helical" evidence="6">
    <location>
        <begin position="220"/>
        <end position="241"/>
    </location>
</feature>
<comment type="subcellular location">
    <subcellularLocation>
        <location evidence="1">Membrane</location>
        <topology evidence="1">Multi-pass membrane protein</topology>
    </subcellularLocation>
</comment>
<feature type="transmembrane region" description="Helical" evidence="6">
    <location>
        <begin position="420"/>
        <end position="440"/>
    </location>
</feature>
<dbReference type="OrthoDB" id="6730379at2759"/>
<feature type="transmembrane region" description="Helical" evidence="6">
    <location>
        <begin position="128"/>
        <end position="147"/>
    </location>
</feature>
<evidence type="ECO:0000256" key="5">
    <source>
        <dbReference type="ARBA" id="ARBA00023136"/>
    </source>
</evidence>
<comment type="caution">
    <text evidence="7">The sequence shown here is derived from an EMBL/GenBank/DDBJ whole genome shotgun (WGS) entry which is preliminary data.</text>
</comment>
<reference evidence="7 8" key="1">
    <citation type="journal article" date="2017" name="Biotechnol. Biofuels">
        <title>Differential beta-glucosidase expression as a function of carbon source availability in Talaromyces amestolkiae: a genomic and proteomic approach.</title>
        <authorList>
            <person name="de Eugenio L.I."/>
            <person name="Mendez-Liter J.A."/>
            <person name="Nieto-Dominguez M."/>
            <person name="Alonso L."/>
            <person name="Gil-Munoz J."/>
            <person name="Barriuso J."/>
            <person name="Prieto A."/>
            <person name="Martinez M.J."/>
        </authorList>
    </citation>
    <scope>NUCLEOTIDE SEQUENCE [LARGE SCALE GENOMIC DNA]</scope>
    <source>
        <strain evidence="7 8">CIB</strain>
    </source>
</reference>
<feature type="transmembrane region" description="Helical" evidence="6">
    <location>
        <begin position="97"/>
        <end position="116"/>
    </location>
</feature>
<name>A0A364L7H9_TALAM</name>
<evidence type="ECO:0000313" key="7">
    <source>
        <dbReference type="EMBL" id="RAO71764.1"/>
    </source>
</evidence>
<keyword evidence="5 6" id="KW-0472">Membrane</keyword>
<protein>
    <recommendedName>
        <fullName evidence="9">Major facilitator superfamily (MFS) profile domain-containing protein</fullName>
    </recommendedName>
</protein>
<feature type="transmembrane region" description="Helical" evidence="6">
    <location>
        <begin position="289"/>
        <end position="312"/>
    </location>
</feature>